<reference evidence="8" key="1">
    <citation type="journal article" date="1997" name="Nucleic Acids Res.">
        <title>tRNAscan-SE: a program for improved detection of transfer RNA genes in genomic sequence.</title>
        <authorList>
            <person name="Lowe T.M."/>
            <person name="Eddy S.R."/>
        </authorList>
    </citation>
    <scope>NUCLEOTIDE SEQUENCE [LARGE SCALE GENOMIC DNA]</scope>
</reference>
<dbReference type="PIRSF" id="PIRSF015894">
    <property type="entry name" value="Skb1_MeTrfase"/>
    <property type="match status" value="1"/>
</dbReference>
<evidence type="ECO:0000313" key="9">
    <source>
        <dbReference type="RefSeq" id="XP_017867673.1"/>
    </source>
</evidence>
<proteinExistence type="inferred from homology"/>
<feature type="domain" description="PRMT5 arginine-N-methyltransferase" evidence="5">
    <location>
        <begin position="292"/>
        <end position="456"/>
    </location>
</feature>
<evidence type="ECO:0000313" key="8">
    <source>
        <dbReference type="Proteomes" id="UP000694904"/>
    </source>
</evidence>
<evidence type="ECO:0000256" key="4">
    <source>
        <dbReference type="PIRNR" id="PIRNR015894"/>
    </source>
</evidence>
<evidence type="ECO:0000256" key="2">
    <source>
        <dbReference type="ARBA" id="ARBA00022679"/>
    </source>
</evidence>
<dbReference type="SUPFAM" id="SSF53335">
    <property type="entry name" value="S-adenosyl-L-methionine-dependent methyltransferases"/>
    <property type="match status" value="1"/>
</dbReference>
<reference evidence="9" key="3">
    <citation type="submission" date="2025-08" db="UniProtKB">
        <authorList>
            <consortium name="RefSeq"/>
        </authorList>
    </citation>
    <scope>IDENTIFICATION</scope>
    <source>
        <tissue evidence="9">Whole organism</tissue>
    </source>
</reference>
<reference evidence="8" key="2">
    <citation type="journal article" date="2016" name="G3 (Bethesda)">
        <title>Genome Evolution in Three Species of Cactophilic Drosophila.</title>
        <authorList>
            <person name="Sanchez-Flores A."/>
            <person name="Penazola F."/>
            <person name="Carpinteyro-Ponce J."/>
            <person name="Nazario-Yepiz N."/>
            <person name="Abreu-Goodger C."/>
            <person name="Machado C.A."/>
            <person name="Markow T.A."/>
        </authorList>
    </citation>
    <scope>NUCLEOTIDE SEQUENCE [LARGE SCALE GENOMIC DNA]</scope>
</reference>
<dbReference type="InterPro" id="IPR035248">
    <property type="entry name" value="PRMT5_C"/>
</dbReference>
<dbReference type="PANTHER" id="PTHR10738:SF0">
    <property type="entry name" value="PROTEIN ARGININE N-METHYLTRANSFERASE 5"/>
    <property type="match status" value="1"/>
</dbReference>
<keyword evidence="1 4" id="KW-0489">Methyltransferase</keyword>
<feature type="domain" description="PRMT5 TIM barrel" evidence="6">
    <location>
        <begin position="26"/>
        <end position="284"/>
    </location>
</feature>
<evidence type="ECO:0000256" key="1">
    <source>
        <dbReference type="ARBA" id="ARBA00022603"/>
    </source>
</evidence>
<evidence type="ECO:0000259" key="7">
    <source>
        <dbReference type="Pfam" id="PF17286"/>
    </source>
</evidence>
<dbReference type="Pfam" id="PF17286">
    <property type="entry name" value="PRMT5_C"/>
    <property type="match status" value="1"/>
</dbReference>
<evidence type="ECO:0000259" key="5">
    <source>
        <dbReference type="Pfam" id="PF05185"/>
    </source>
</evidence>
<dbReference type="Pfam" id="PF17285">
    <property type="entry name" value="PRMT5_TIM"/>
    <property type="match status" value="1"/>
</dbReference>
<dbReference type="Gene3D" id="3.40.50.150">
    <property type="entry name" value="Vaccinia Virus protein VP39"/>
    <property type="match status" value="1"/>
</dbReference>
<comment type="similarity">
    <text evidence="4">Belongs to the class I-like SAM-binding methyltransferase superfamily.</text>
</comment>
<sequence>MHYYVCLHQEGTNSIPKLIQKAHANNYNVVATSINANMLPLDPQETDPTYPATVLSAVEWISKLIFQVSDVDVDSPNAKFREYSKAMLMRDAIWAEHLQTNGNIMVRIRGPNNDNLAEIINSRSKGLFVCDVIYIFPTMSMFYISGNWFINVPITNPELASFEHRRDATESEIEEAQQVDPWNWWNELRFAIKHNARTKVVVELSDSDRPSRECVRRWLGEPIEAIIIPSSLFVLNRSNYYVLQKEWQTIVGHFISMRANIIISTKINDKSIGQYSEYIKKLINDHGDTHKLNSYENMLEIPLQPLFDNLDSYTYEIFETDPVKYKLYQEAIQQVLLDRVSEAEAKRKLTVVMVLGAGRGPLVRAVFNAAEIAKRKVRVYIIEKNPSAIRTLSNMVKTLWSKKDVHIFSKDMRDFSPPELADVLVSELLGSFGDNELSPECLDGALKLLKPDGVSIPCKSTSYINPIMSAVLHNNVSQLTSTVPAFDSGYVVLLKNIYHIDEPQALFEFTHPNRAAIIDNTRHKKLSFTAQKDCVLHGIGGYFDTVLYKNIILGINPLTHTPGMFSWFPMFFPTQPLTIKAGDTISIEFWRRVDAEKVWYEWRVCEPKESELHNPGGMGYNMRL</sequence>
<keyword evidence="8" id="KW-1185">Reference proteome</keyword>
<name>A0ABM1PKD7_DROAR</name>
<dbReference type="InterPro" id="IPR035075">
    <property type="entry name" value="PRMT5"/>
</dbReference>
<dbReference type="PANTHER" id="PTHR10738">
    <property type="entry name" value="PROTEIN ARGININE N-METHYLTRANSFERASE 5"/>
    <property type="match status" value="1"/>
</dbReference>
<protein>
    <recommendedName>
        <fullName evidence="4">Protein arginine N-methyltransferase</fullName>
    </recommendedName>
</protein>
<organism evidence="8 9">
    <name type="scientific">Drosophila arizonae</name>
    <name type="common">Fruit fly</name>
    <dbReference type="NCBI Taxonomy" id="7263"/>
    <lineage>
        <taxon>Eukaryota</taxon>
        <taxon>Metazoa</taxon>
        <taxon>Ecdysozoa</taxon>
        <taxon>Arthropoda</taxon>
        <taxon>Hexapoda</taxon>
        <taxon>Insecta</taxon>
        <taxon>Pterygota</taxon>
        <taxon>Neoptera</taxon>
        <taxon>Endopterygota</taxon>
        <taxon>Diptera</taxon>
        <taxon>Brachycera</taxon>
        <taxon>Muscomorpha</taxon>
        <taxon>Ephydroidea</taxon>
        <taxon>Drosophilidae</taxon>
        <taxon>Drosophila</taxon>
    </lineage>
</organism>
<feature type="domain" description="PRMT5 oligomerisation" evidence="7">
    <location>
        <begin position="460"/>
        <end position="622"/>
    </location>
</feature>
<accession>A0ABM1PKD7</accession>
<gene>
    <name evidence="9" type="primary">LOC108616764</name>
</gene>
<evidence type="ECO:0000259" key="6">
    <source>
        <dbReference type="Pfam" id="PF17285"/>
    </source>
</evidence>
<keyword evidence="2 4" id="KW-0808">Transferase</keyword>
<evidence type="ECO:0000256" key="3">
    <source>
        <dbReference type="ARBA" id="ARBA00022691"/>
    </source>
</evidence>
<dbReference type="Proteomes" id="UP000694904">
    <property type="component" value="Chromosome 5"/>
</dbReference>
<dbReference type="InterPro" id="IPR007857">
    <property type="entry name" value="Arg_MeTrfase_PRMT5"/>
</dbReference>
<dbReference type="RefSeq" id="XP_017867673.1">
    <property type="nucleotide sequence ID" value="XM_018012184.1"/>
</dbReference>
<dbReference type="Gene3D" id="2.70.160.11">
    <property type="entry name" value="Hnrnp arginine n-methyltransferase1"/>
    <property type="match status" value="1"/>
</dbReference>
<dbReference type="InterPro" id="IPR025799">
    <property type="entry name" value="Arg_MeTrfase"/>
</dbReference>
<dbReference type="PROSITE" id="PS51678">
    <property type="entry name" value="SAM_MT_PRMT"/>
    <property type="match status" value="1"/>
</dbReference>
<keyword evidence="3 4" id="KW-0949">S-adenosyl-L-methionine</keyword>
<dbReference type="GeneID" id="108616764"/>
<dbReference type="Gene3D" id="3.20.20.150">
    <property type="entry name" value="Divalent-metal-dependent TIM barrel enzymes"/>
    <property type="match status" value="1"/>
</dbReference>
<dbReference type="InterPro" id="IPR035247">
    <property type="entry name" value="PRMT5_TIM"/>
</dbReference>
<dbReference type="Pfam" id="PF05185">
    <property type="entry name" value="PRMT5"/>
    <property type="match status" value="1"/>
</dbReference>
<dbReference type="InterPro" id="IPR029063">
    <property type="entry name" value="SAM-dependent_MTases_sf"/>
</dbReference>